<keyword evidence="1" id="KW-0614">Plasmid</keyword>
<proteinExistence type="predicted"/>
<dbReference type="Proteomes" id="UP000000390">
    <property type="component" value="Plasmid 4"/>
</dbReference>
<protein>
    <submittedName>
        <fullName evidence="1">Uncharacterized protein</fullName>
    </submittedName>
</protein>
<dbReference type="HOGENOM" id="CLU_3302623_0_0_2"/>
<sequence length="39" mass="4662">MARTSISVSEKLADELYDRKKRGESYEDVIWRLIEESEE</sequence>
<geneLocation type="plasmid" evidence="1 3">
    <name>2</name>
</geneLocation>
<geneLocation type="plasmid" evidence="2 3">
    <name>4</name>
</geneLocation>
<reference evidence="1 3" key="1">
    <citation type="journal article" date="2010" name="J. Bacteriol.">
        <title>Complete genome sequence of Halalkalicoccus jeotgali B3(T), an extremely halophilic archaeon.</title>
        <authorList>
            <person name="Roh S.W."/>
            <person name="Nam Y.D."/>
            <person name="Nam S.H."/>
            <person name="Choi S.H."/>
            <person name="Park H.S."/>
            <person name="Bae J.W."/>
        </authorList>
    </citation>
    <scope>NUCLEOTIDE SEQUENCE [LARGE SCALE GENOMIC DNA]</scope>
    <source>
        <strain evidence="1">B3</strain>
        <strain evidence="3">DSM 18796 / CECT 7217 / JCM 14584 / KCTC 4019 / B3</strain>
        <plasmid evidence="3">2</plasmid>
        <plasmid evidence="3">4</plasmid>
    </source>
</reference>
<dbReference type="Proteomes" id="UP000000390">
    <property type="component" value="Plasmid 2"/>
</dbReference>
<name>D8JCQ9_HALJB</name>
<dbReference type="KEGG" id="hje:HacjB3_19308"/>
<evidence type="ECO:0000313" key="2">
    <source>
        <dbReference type="EMBL" id="ADJ17198.1"/>
    </source>
</evidence>
<dbReference type="PATRIC" id="fig|795797.18.peg.3381"/>
<dbReference type="eggNOG" id="arCOG14576">
    <property type="taxonomic scope" value="Archaea"/>
</dbReference>
<dbReference type="AlphaFoldDB" id="D8JCQ9"/>
<organism evidence="1 3">
    <name type="scientific">Halalkalicoccus jeotgali (strain DSM 18796 / CECT 7217 / JCM 14584 / KCTC 4019 / B3)</name>
    <dbReference type="NCBI Taxonomy" id="795797"/>
    <lineage>
        <taxon>Archaea</taxon>
        <taxon>Methanobacteriati</taxon>
        <taxon>Methanobacteriota</taxon>
        <taxon>Stenosarchaea group</taxon>
        <taxon>Halobacteria</taxon>
        <taxon>Halobacteriales</taxon>
        <taxon>Halococcaceae</taxon>
        <taxon>Halalkalicoccus</taxon>
    </lineage>
</organism>
<accession>D8JCQ9</accession>
<dbReference type="EMBL" id="CP002066">
    <property type="protein sequence ID" value="ADJ17198.1"/>
    <property type="molecule type" value="Genomic_DNA"/>
</dbReference>
<gene>
    <name evidence="1" type="ordered locus">HacjB3_17308</name>
    <name evidence="2" type="ordered locus">HacjB3_19308</name>
</gene>
<dbReference type="KEGG" id="hje:HacjB3_17308"/>
<evidence type="ECO:0000313" key="3">
    <source>
        <dbReference type="Proteomes" id="UP000000390"/>
    </source>
</evidence>
<evidence type="ECO:0000313" key="1">
    <source>
        <dbReference type="EMBL" id="ADJ16804.1"/>
    </source>
</evidence>
<dbReference type="EMBL" id="CP002064">
    <property type="protein sequence ID" value="ADJ16804.1"/>
    <property type="molecule type" value="Genomic_DNA"/>
</dbReference>